<evidence type="ECO:0000256" key="2">
    <source>
        <dbReference type="ARBA" id="ARBA00022450"/>
    </source>
</evidence>
<dbReference type="Pfam" id="PF16197">
    <property type="entry name" value="KAsynt_C_assoc"/>
    <property type="match status" value="1"/>
</dbReference>
<evidence type="ECO:0000259" key="10">
    <source>
        <dbReference type="PROSITE" id="PS52004"/>
    </source>
</evidence>
<dbReference type="RefSeq" id="WP_161101662.1">
    <property type="nucleotide sequence ID" value="NZ_JBHLYI010000012.1"/>
</dbReference>
<dbReference type="SMART" id="SM00825">
    <property type="entry name" value="PKS_KS"/>
    <property type="match status" value="1"/>
</dbReference>
<name>A0A6I4W8W5_9ACTN</name>
<keyword evidence="5" id="KW-0045">Antibiotic biosynthesis</keyword>
<dbReference type="SMART" id="SM01294">
    <property type="entry name" value="PKS_PP_betabranch"/>
    <property type="match status" value="1"/>
</dbReference>
<evidence type="ECO:0000256" key="5">
    <source>
        <dbReference type="ARBA" id="ARBA00023194"/>
    </source>
</evidence>
<dbReference type="InterPro" id="IPR018201">
    <property type="entry name" value="Ketoacyl_synth_AS"/>
</dbReference>
<dbReference type="GO" id="GO:0006633">
    <property type="term" value="P:fatty acid biosynthetic process"/>
    <property type="evidence" value="ECO:0007669"/>
    <property type="project" value="InterPro"/>
</dbReference>
<dbReference type="Pfam" id="PF02801">
    <property type="entry name" value="Ketoacyl-synt_C"/>
    <property type="match status" value="1"/>
</dbReference>
<feature type="coiled-coil region" evidence="8">
    <location>
        <begin position="5"/>
        <end position="32"/>
    </location>
</feature>
<keyword evidence="8" id="KW-0175">Coiled coil</keyword>
<evidence type="ECO:0000256" key="1">
    <source>
        <dbReference type="ARBA" id="ARBA00001957"/>
    </source>
</evidence>
<dbReference type="GO" id="GO:0004312">
    <property type="term" value="F:fatty acid synthase activity"/>
    <property type="evidence" value="ECO:0007669"/>
    <property type="project" value="TreeGrafter"/>
</dbReference>
<keyword evidence="12" id="KW-1185">Reference proteome</keyword>
<evidence type="ECO:0000256" key="3">
    <source>
        <dbReference type="ARBA" id="ARBA00022553"/>
    </source>
</evidence>
<dbReference type="InterPro" id="IPR015083">
    <property type="entry name" value="NorB/c/GfsB-D-like_docking"/>
</dbReference>
<keyword evidence="3" id="KW-0597">Phosphoprotein</keyword>
<protein>
    <submittedName>
        <fullName evidence="11">Acyltransferase domain-containing protein</fullName>
    </submittedName>
</protein>
<dbReference type="FunFam" id="3.40.366.10:FF:000002">
    <property type="entry name" value="Probable polyketide synthase 2"/>
    <property type="match status" value="1"/>
</dbReference>
<dbReference type="SUPFAM" id="SSF53474">
    <property type="entry name" value="alpha/beta-Hydrolases"/>
    <property type="match status" value="1"/>
</dbReference>
<comment type="cofactor">
    <cofactor evidence="1">
        <name>pantetheine 4'-phosphate</name>
        <dbReference type="ChEBI" id="CHEBI:47942"/>
    </cofactor>
</comment>
<dbReference type="Pfam" id="PF08990">
    <property type="entry name" value="Docking"/>
    <property type="match status" value="1"/>
</dbReference>
<dbReference type="InterPro" id="IPR009081">
    <property type="entry name" value="PP-bd_ACP"/>
</dbReference>
<dbReference type="InterPro" id="IPR032821">
    <property type="entry name" value="PKS_assoc"/>
</dbReference>
<gene>
    <name evidence="11" type="ORF">GQ466_05680</name>
</gene>
<dbReference type="InterPro" id="IPR001031">
    <property type="entry name" value="Thioesterase"/>
</dbReference>
<dbReference type="Gene3D" id="3.40.50.1820">
    <property type="entry name" value="alpha/beta hydrolase"/>
    <property type="match status" value="1"/>
</dbReference>
<keyword evidence="2" id="KW-0596">Phosphopantetheine</keyword>
<dbReference type="Gene3D" id="3.40.47.10">
    <property type="match status" value="1"/>
</dbReference>
<dbReference type="PROSITE" id="PS00606">
    <property type="entry name" value="KS3_1"/>
    <property type="match status" value="1"/>
</dbReference>
<dbReference type="Pfam" id="PF00975">
    <property type="entry name" value="Thioesterase"/>
    <property type="match status" value="1"/>
</dbReference>
<evidence type="ECO:0000259" key="9">
    <source>
        <dbReference type="PROSITE" id="PS50075"/>
    </source>
</evidence>
<dbReference type="SMART" id="SM00823">
    <property type="entry name" value="PKS_PP"/>
    <property type="match status" value="1"/>
</dbReference>
<evidence type="ECO:0000313" key="12">
    <source>
        <dbReference type="Proteomes" id="UP000431901"/>
    </source>
</evidence>
<feature type="domain" description="Ketosynthase family 3 (KS3)" evidence="10">
    <location>
        <begin position="34"/>
        <end position="459"/>
    </location>
</feature>
<dbReference type="PANTHER" id="PTHR43775:SF51">
    <property type="entry name" value="INACTIVE PHENOLPHTHIOCEROL SYNTHESIS POLYKETIDE SYNTHASE TYPE I PKS1-RELATED"/>
    <property type="match status" value="1"/>
</dbReference>
<dbReference type="GO" id="GO:0033068">
    <property type="term" value="P:macrolide biosynthetic process"/>
    <property type="evidence" value="ECO:0007669"/>
    <property type="project" value="UniProtKB-ARBA"/>
</dbReference>
<keyword evidence="4 11" id="KW-0808">Transferase</keyword>
<keyword evidence="6" id="KW-0511">Multifunctional enzyme</keyword>
<evidence type="ECO:0000256" key="8">
    <source>
        <dbReference type="SAM" id="Coils"/>
    </source>
</evidence>
<organism evidence="11 12">
    <name type="scientific">Actinomadura rayongensis</name>
    <dbReference type="NCBI Taxonomy" id="1429076"/>
    <lineage>
        <taxon>Bacteria</taxon>
        <taxon>Bacillati</taxon>
        <taxon>Actinomycetota</taxon>
        <taxon>Actinomycetes</taxon>
        <taxon>Streptosporangiales</taxon>
        <taxon>Thermomonosporaceae</taxon>
        <taxon>Actinomadura</taxon>
    </lineage>
</organism>
<dbReference type="InterPro" id="IPR016035">
    <property type="entry name" value="Acyl_Trfase/lysoPLipase"/>
</dbReference>
<dbReference type="CDD" id="cd00833">
    <property type="entry name" value="PKS"/>
    <property type="match status" value="1"/>
</dbReference>
<dbReference type="InterPro" id="IPR016036">
    <property type="entry name" value="Malonyl_transacylase_ACP-bd"/>
</dbReference>
<feature type="domain" description="Carrier" evidence="9">
    <location>
        <begin position="938"/>
        <end position="1012"/>
    </location>
</feature>
<dbReference type="OrthoDB" id="4537517at2"/>
<dbReference type="Proteomes" id="UP000431901">
    <property type="component" value="Unassembled WGS sequence"/>
</dbReference>
<dbReference type="InterPro" id="IPR014031">
    <property type="entry name" value="Ketoacyl_synth_C"/>
</dbReference>
<dbReference type="InterPro" id="IPR020802">
    <property type="entry name" value="TesA-like"/>
</dbReference>
<dbReference type="SUPFAM" id="SSF53901">
    <property type="entry name" value="Thiolase-like"/>
    <property type="match status" value="1"/>
</dbReference>
<dbReference type="FunFam" id="3.40.47.10:FF:000019">
    <property type="entry name" value="Polyketide synthase type I"/>
    <property type="match status" value="1"/>
</dbReference>
<dbReference type="SUPFAM" id="SSF55048">
    <property type="entry name" value="Probable ACP-binding domain of malonyl-CoA ACP transacylase"/>
    <property type="match status" value="1"/>
</dbReference>
<dbReference type="InterPro" id="IPR014030">
    <property type="entry name" value="Ketoacyl_synth_N"/>
</dbReference>
<evidence type="ECO:0000256" key="6">
    <source>
        <dbReference type="ARBA" id="ARBA00023268"/>
    </source>
</evidence>
<dbReference type="Pfam" id="PF00109">
    <property type="entry name" value="ketoacyl-synt"/>
    <property type="match status" value="1"/>
</dbReference>
<dbReference type="InterPro" id="IPR001227">
    <property type="entry name" value="Ac_transferase_dom_sf"/>
</dbReference>
<dbReference type="InterPro" id="IPR016039">
    <property type="entry name" value="Thiolase-like"/>
</dbReference>
<sequence length="1295" mass="136221">MTASTDQYVQALRSSLKEIERLKEQNRRLVAATVEPVAVVAMACRFPGGVRSPEDLWRLVADGGDAVASFPADRGWPADLYDPDPAAPGRTNTKEGGFVYDATEFDAGFFGISPREALAMDPQQRLLLEIAWETVERAGIDPASLRGSRTGVFVGGNGQDHPLHLLTTAPDEVEGFVLTGNAASVASGRIAYQLGLIGPALTVDTACSSSLVALHLAVQALRSGECDLAFAGGVTIMASPAGFIEFSRQGGLAADGRCKAFAASADGTGWGEGAGLLLVERLSDARRLGHQILAVVRGSAVNQDGASNGLTAPNGPSQQRVIRQALANAGLDTADIDAVEAHGTGTTLGDPIEAEALLATYGQGRADRPLWLGSVKSNIGHTQAAAGVAGVIKMVMAMRHGVLPRTLHVDEPTPHVDWSAGSVELLAEAQEWPETGTARRCAVSAFGVSGTNAHVVLEQGEPAEPDAVAGDAPALIPWAVSGRTESAVRAQAARLAEFVTAHDVRPVDVGWSLANRRTAFEHRAVVVGADRPELLAGLGALASDEAAPNIVSGSVVDGRLGIVFTGQGSQRAGMGERLAETFPVFAAALDDVCERADPLLGRSLREVIASGDELGETRFTQPALFAVEVALFRLVESWGARPDFVAGHSIGEIAAAHVAGIIGVDDAVRLVVARGELMQQLPAGGAMLAVAAGEHEIAALLEGRDRVGVAAVNGPAAVVLSGDETVIAEIEESLRAEGRRVKRLTVSHAFHSPLMDPMLAEFQNALKGIAFDRPAIPLVSAVTGRLADPDEIGSADYWVRHVREPVRFLDAVRTLEDENVTTLLELGPDAVLSGLAAECTDDPERILAVPVLRADRDEPRAALTALAALHVRGAAPDWTAYFADAAPQPVDLPTYAFQRRRYWLDTPANRPRPKPALDTEEETPALHAPDLTAADRARLVEDRVRAALTAVLGLTAADLDTGRAFGDLGLTSLTAAELRTRLNKATGLRLRTAEIFDHPTVPALTRHVTEQLDQGLADRDRPSGDAPLVAMFARACAAGRITQGLDLLAAAADLREPASAGPPEPVRLARGAAPGLVCLPSLVAPATPYQYARFAGTFRDARDVTALAPTGYRPGEHLPETLENAIEIHTEAVRRTAGTNPFTLVGYSSGGWLAHAVAHALERAGNGPENVVLLDTYVPGDPGMAELQSRIYRELVGKEELLGLVDDAKLAAMGRYLALFADWTPQEITAPTLLVTADGSTASWPLPQHAVPVPGSHTTMIEDHADATAEAVARWLTGRPVPSGTAERNAPCPTL</sequence>
<dbReference type="Gene3D" id="3.30.70.3290">
    <property type="match status" value="1"/>
</dbReference>
<dbReference type="PROSITE" id="PS52004">
    <property type="entry name" value="KS3_2"/>
    <property type="match status" value="1"/>
</dbReference>
<evidence type="ECO:0000313" key="11">
    <source>
        <dbReference type="EMBL" id="MXQ63514.1"/>
    </source>
</evidence>
<keyword evidence="7 11" id="KW-0012">Acyltransferase</keyword>
<dbReference type="SUPFAM" id="SSF52151">
    <property type="entry name" value="FabD/lysophospholipase-like"/>
    <property type="match status" value="1"/>
</dbReference>
<evidence type="ECO:0000256" key="7">
    <source>
        <dbReference type="ARBA" id="ARBA00023315"/>
    </source>
</evidence>
<dbReference type="GO" id="GO:0031177">
    <property type="term" value="F:phosphopantetheine binding"/>
    <property type="evidence" value="ECO:0007669"/>
    <property type="project" value="InterPro"/>
</dbReference>
<dbReference type="InterPro" id="IPR029058">
    <property type="entry name" value="AB_hydrolase_fold"/>
</dbReference>
<dbReference type="InterPro" id="IPR050091">
    <property type="entry name" value="PKS_NRPS_Biosynth_Enz"/>
</dbReference>
<dbReference type="InterPro" id="IPR036736">
    <property type="entry name" value="ACP-like_sf"/>
</dbReference>
<accession>A0A6I4W8W5</accession>
<evidence type="ECO:0000256" key="4">
    <source>
        <dbReference type="ARBA" id="ARBA00022679"/>
    </source>
</evidence>
<dbReference type="SMART" id="SM00827">
    <property type="entry name" value="PKS_AT"/>
    <property type="match status" value="1"/>
</dbReference>
<dbReference type="InterPro" id="IPR020806">
    <property type="entry name" value="PKS_PP-bd"/>
</dbReference>
<proteinExistence type="predicted"/>
<dbReference type="Pfam" id="PF00698">
    <property type="entry name" value="Acyl_transf_1"/>
    <property type="match status" value="1"/>
</dbReference>
<dbReference type="Pfam" id="PF00550">
    <property type="entry name" value="PP-binding"/>
    <property type="match status" value="1"/>
</dbReference>
<dbReference type="InterPro" id="IPR020841">
    <property type="entry name" value="PKS_Beta-ketoAc_synthase_dom"/>
</dbReference>
<dbReference type="InterPro" id="IPR014043">
    <property type="entry name" value="Acyl_transferase_dom"/>
</dbReference>
<dbReference type="EMBL" id="WUTW01000001">
    <property type="protein sequence ID" value="MXQ63514.1"/>
    <property type="molecule type" value="Genomic_DNA"/>
</dbReference>
<dbReference type="PANTHER" id="PTHR43775">
    <property type="entry name" value="FATTY ACID SYNTHASE"/>
    <property type="match status" value="1"/>
</dbReference>
<dbReference type="GO" id="GO:0004315">
    <property type="term" value="F:3-oxoacyl-[acyl-carrier-protein] synthase activity"/>
    <property type="evidence" value="ECO:0007669"/>
    <property type="project" value="InterPro"/>
</dbReference>
<dbReference type="Gene3D" id="1.10.1200.10">
    <property type="entry name" value="ACP-like"/>
    <property type="match status" value="1"/>
</dbReference>
<dbReference type="Gene3D" id="3.40.366.10">
    <property type="entry name" value="Malonyl-Coenzyme A Acyl Carrier Protein, domain 2"/>
    <property type="match status" value="1"/>
</dbReference>
<reference evidence="11 12" key="1">
    <citation type="submission" date="2019-12" db="EMBL/GenBank/DDBJ databases">
        <title>Nocardia macrotermitis sp. nov. and Nocardia aurantia sp. nov., isolated from the gut of the fungus growing-termite Macrotermes natalensis.</title>
        <authorList>
            <person name="Christine B."/>
            <person name="Rene B."/>
        </authorList>
    </citation>
    <scope>NUCLEOTIDE SEQUENCE [LARGE SCALE GENOMIC DNA]</scope>
    <source>
        <strain evidence="11 12">DSM 102126</strain>
    </source>
</reference>
<dbReference type="SMART" id="SM00824">
    <property type="entry name" value="PKS_TE"/>
    <property type="match status" value="1"/>
</dbReference>
<comment type="caution">
    <text evidence="11">The sequence shown here is derived from an EMBL/GenBank/DDBJ whole genome shotgun (WGS) entry which is preliminary data.</text>
</comment>
<dbReference type="PROSITE" id="PS50075">
    <property type="entry name" value="CARRIER"/>
    <property type="match status" value="1"/>
</dbReference>